<reference evidence="2 3" key="1">
    <citation type="submission" date="2023-03" db="EMBL/GenBank/DDBJ databases">
        <title>High recombination rates correlate with genetic variation in Cardiocondyla obscurior ants.</title>
        <authorList>
            <person name="Errbii M."/>
        </authorList>
    </citation>
    <scope>NUCLEOTIDE SEQUENCE [LARGE SCALE GENOMIC DNA]</scope>
    <source>
        <strain evidence="2">Alpha-2009</strain>
        <tissue evidence="2">Whole body</tissue>
    </source>
</reference>
<keyword evidence="1" id="KW-0732">Signal</keyword>
<feature type="signal peptide" evidence="1">
    <location>
        <begin position="1"/>
        <end position="17"/>
    </location>
</feature>
<dbReference type="Proteomes" id="UP001430953">
    <property type="component" value="Unassembled WGS sequence"/>
</dbReference>
<sequence>MIMIMIILIISATVITSNEEFSRAVKKKKKKKKTMFVKKDRTFPALPPLSIKIGSVSQGLSGPAGVAVPREASSRSRKIYFFFSQRFLIPPR</sequence>
<keyword evidence="3" id="KW-1185">Reference proteome</keyword>
<accession>A0AAW2EJ54</accession>
<evidence type="ECO:0000256" key="1">
    <source>
        <dbReference type="SAM" id="SignalP"/>
    </source>
</evidence>
<evidence type="ECO:0000313" key="2">
    <source>
        <dbReference type="EMBL" id="KAL0102286.1"/>
    </source>
</evidence>
<gene>
    <name evidence="2" type="ORF">PUN28_018666</name>
</gene>
<proteinExistence type="predicted"/>
<organism evidence="2 3">
    <name type="scientific">Cardiocondyla obscurior</name>
    <dbReference type="NCBI Taxonomy" id="286306"/>
    <lineage>
        <taxon>Eukaryota</taxon>
        <taxon>Metazoa</taxon>
        <taxon>Ecdysozoa</taxon>
        <taxon>Arthropoda</taxon>
        <taxon>Hexapoda</taxon>
        <taxon>Insecta</taxon>
        <taxon>Pterygota</taxon>
        <taxon>Neoptera</taxon>
        <taxon>Endopterygota</taxon>
        <taxon>Hymenoptera</taxon>
        <taxon>Apocrita</taxon>
        <taxon>Aculeata</taxon>
        <taxon>Formicoidea</taxon>
        <taxon>Formicidae</taxon>
        <taxon>Myrmicinae</taxon>
        <taxon>Cardiocondyla</taxon>
    </lineage>
</organism>
<comment type="caution">
    <text evidence="2">The sequence shown here is derived from an EMBL/GenBank/DDBJ whole genome shotgun (WGS) entry which is preliminary data.</text>
</comment>
<protein>
    <recommendedName>
        <fullName evidence="4">Secreted protein</fullName>
    </recommendedName>
</protein>
<evidence type="ECO:0008006" key="4">
    <source>
        <dbReference type="Google" id="ProtNLM"/>
    </source>
</evidence>
<feature type="chain" id="PRO_5043542402" description="Secreted protein" evidence="1">
    <location>
        <begin position="18"/>
        <end position="92"/>
    </location>
</feature>
<evidence type="ECO:0000313" key="3">
    <source>
        <dbReference type="Proteomes" id="UP001430953"/>
    </source>
</evidence>
<name>A0AAW2EJ54_9HYME</name>
<dbReference type="EMBL" id="JADYXP020000023">
    <property type="protein sequence ID" value="KAL0102286.1"/>
    <property type="molecule type" value="Genomic_DNA"/>
</dbReference>
<dbReference type="AlphaFoldDB" id="A0AAW2EJ54"/>